<proteinExistence type="predicted"/>
<reference evidence="1" key="1">
    <citation type="journal article" date="2023" name="Mol. Phylogenet. Evol.">
        <title>Genome-scale phylogeny and comparative genomics of the fungal order Sordariales.</title>
        <authorList>
            <person name="Hensen N."/>
            <person name="Bonometti L."/>
            <person name="Westerberg I."/>
            <person name="Brannstrom I.O."/>
            <person name="Guillou S."/>
            <person name="Cros-Aarteil S."/>
            <person name="Calhoun S."/>
            <person name="Haridas S."/>
            <person name="Kuo A."/>
            <person name="Mondo S."/>
            <person name="Pangilinan J."/>
            <person name="Riley R."/>
            <person name="LaButti K."/>
            <person name="Andreopoulos B."/>
            <person name="Lipzen A."/>
            <person name="Chen C."/>
            <person name="Yan M."/>
            <person name="Daum C."/>
            <person name="Ng V."/>
            <person name="Clum A."/>
            <person name="Steindorff A."/>
            <person name="Ohm R.A."/>
            <person name="Martin F."/>
            <person name="Silar P."/>
            <person name="Natvig D.O."/>
            <person name="Lalanne C."/>
            <person name="Gautier V."/>
            <person name="Ament-Velasquez S.L."/>
            <person name="Kruys A."/>
            <person name="Hutchinson M.I."/>
            <person name="Powell A.J."/>
            <person name="Barry K."/>
            <person name="Miller A.N."/>
            <person name="Grigoriev I.V."/>
            <person name="Debuchy R."/>
            <person name="Gladieux P."/>
            <person name="Hiltunen Thoren M."/>
            <person name="Johannesson H."/>
        </authorList>
    </citation>
    <scope>NUCLEOTIDE SEQUENCE</scope>
    <source>
        <strain evidence="1">CBS 958.72</strain>
    </source>
</reference>
<protein>
    <submittedName>
        <fullName evidence="1">Uncharacterized protein</fullName>
    </submittedName>
</protein>
<organism evidence="1 2">
    <name type="scientific">Lasiosphaeria ovina</name>
    <dbReference type="NCBI Taxonomy" id="92902"/>
    <lineage>
        <taxon>Eukaryota</taxon>
        <taxon>Fungi</taxon>
        <taxon>Dikarya</taxon>
        <taxon>Ascomycota</taxon>
        <taxon>Pezizomycotina</taxon>
        <taxon>Sordariomycetes</taxon>
        <taxon>Sordariomycetidae</taxon>
        <taxon>Sordariales</taxon>
        <taxon>Lasiosphaeriaceae</taxon>
        <taxon>Lasiosphaeria</taxon>
    </lineage>
</organism>
<accession>A0AAE0TX77</accession>
<evidence type="ECO:0000313" key="2">
    <source>
        <dbReference type="Proteomes" id="UP001287356"/>
    </source>
</evidence>
<dbReference type="AlphaFoldDB" id="A0AAE0TX77"/>
<comment type="caution">
    <text evidence="1">The sequence shown here is derived from an EMBL/GenBank/DDBJ whole genome shotgun (WGS) entry which is preliminary data.</text>
</comment>
<dbReference type="EMBL" id="JAULSN010000001">
    <property type="protein sequence ID" value="KAK3382822.1"/>
    <property type="molecule type" value="Genomic_DNA"/>
</dbReference>
<keyword evidence="2" id="KW-1185">Reference proteome</keyword>
<dbReference type="Proteomes" id="UP001287356">
    <property type="component" value="Unassembled WGS sequence"/>
</dbReference>
<name>A0AAE0TX77_9PEZI</name>
<gene>
    <name evidence="1" type="ORF">B0T24DRAFT_23926</name>
</gene>
<evidence type="ECO:0000313" key="1">
    <source>
        <dbReference type="EMBL" id="KAK3382822.1"/>
    </source>
</evidence>
<reference evidence="1" key="2">
    <citation type="submission" date="2023-06" db="EMBL/GenBank/DDBJ databases">
        <authorList>
            <consortium name="Lawrence Berkeley National Laboratory"/>
            <person name="Haridas S."/>
            <person name="Hensen N."/>
            <person name="Bonometti L."/>
            <person name="Westerberg I."/>
            <person name="Brannstrom I.O."/>
            <person name="Guillou S."/>
            <person name="Cros-Aarteil S."/>
            <person name="Calhoun S."/>
            <person name="Kuo A."/>
            <person name="Mondo S."/>
            <person name="Pangilinan J."/>
            <person name="Riley R."/>
            <person name="Labutti K."/>
            <person name="Andreopoulos B."/>
            <person name="Lipzen A."/>
            <person name="Chen C."/>
            <person name="Yanf M."/>
            <person name="Daum C."/>
            <person name="Ng V."/>
            <person name="Clum A."/>
            <person name="Steindorff A."/>
            <person name="Ohm R."/>
            <person name="Martin F."/>
            <person name="Silar P."/>
            <person name="Natvig D."/>
            <person name="Lalanne C."/>
            <person name="Gautier V."/>
            <person name="Ament-Velasquez S.L."/>
            <person name="Kruys A."/>
            <person name="Hutchinson M.I."/>
            <person name="Powell A.J."/>
            <person name="Barry K."/>
            <person name="Miller A.N."/>
            <person name="Grigoriev I.V."/>
            <person name="Debuchy R."/>
            <person name="Gladieux P."/>
            <person name="Thoren M.H."/>
            <person name="Johannesson H."/>
        </authorList>
    </citation>
    <scope>NUCLEOTIDE SEQUENCE</scope>
    <source>
        <strain evidence="1">CBS 958.72</strain>
    </source>
</reference>
<sequence>MASWYMVAWRDGLSSMLILDPGLCPFDWMGELGFGPCIAGAGDCEPLRQWEYIWWKQLLGTMLSIVALSKVVSRIYVPAGRYQTVGSILPITTVCLSASCQPGPPLSFFGRIPHNNTSAVGAVCVPGDRDACVSAVVQRVKKKEKMAVLWVIRASERGLLPPASLVCPDPGQGHIKLPEWPVPLECLAAGVATCLNRQTPLLLTGRTMTDPPKAVNIRKCQ</sequence>